<dbReference type="NCBIfam" id="NF002196">
    <property type="entry name" value="PRK01060.1-1"/>
    <property type="match status" value="1"/>
</dbReference>
<dbReference type="GO" id="GO:0008270">
    <property type="term" value="F:zinc ion binding"/>
    <property type="evidence" value="ECO:0007669"/>
    <property type="project" value="UniProtKB-UniRule"/>
</dbReference>
<keyword evidence="8" id="KW-0255">Endonuclease</keyword>
<feature type="binding site" evidence="8">
    <location>
        <position position="145"/>
    </location>
    <ligand>
        <name>Zn(2+)</name>
        <dbReference type="ChEBI" id="CHEBI:29105"/>
        <label>2</label>
    </ligand>
</feature>
<gene>
    <name evidence="8" type="primary">nfo</name>
    <name evidence="10" type="ORF">BP422_27115</name>
</gene>
<feature type="binding site" evidence="8">
    <location>
        <position position="182"/>
    </location>
    <ligand>
        <name>Zn(2+)</name>
        <dbReference type="ChEBI" id="CHEBI:29105"/>
        <label>3</label>
    </ligand>
</feature>
<keyword evidence="7 8" id="KW-0234">DNA repair</keyword>
<evidence type="ECO:0000256" key="5">
    <source>
        <dbReference type="ARBA" id="ARBA00022801"/>
    </source>
</evidence>
<evidence type="ECO:0000256" key="8">
    <source>
        <dbReference type="HAMAP-Rule" id="MF_00152"/>
    </source>
</evidence>
<accession>A0A220MPA0</accession>
<comment type="catalytic activity">
    <reaction evidence="8">
        <text>Endonucleolytic cleavage to 5'-phosphooligonucleotide end-products.</text>
        <dbReference type="EC" id="3.1.21.2"/>
    </reaction>
</comment>
<sequence>MLKIGSHVSFSGKGLLNAAQEAASYGSSTFMIYTGAPQNTRRKPIEDQYIAEGKEVMAKQGVDEIVVHAPYIINLGSYKDDTYELAVRFLQEEIRRTDYIGVKNIVLHPGAYTDKDAEYGIARIAEGLNEVLTGVKDTDVKIALETMAGKGTEIGRSFEEIAAIIEKVEDNSRLTVCMDTCHIHDAGYDIVNDFDGVLEQFDRTIGLDRLAVVHLNDSKNFRGAGKDRHAPIGAGLIGFDAMNYIVNHEKIRHLPLVLETPWISKEKGNERPMYEAEIALLRGEVDKRFGDEFMEHVERLDFFFRKQDVTRREYVVGIWELLKNDAKAKKADGREPMERLYDMVKEARLFPELTEEQINHRLTAYFAIPKFS</sequence>
<keyword evidence="6 8" id="KW-0862">Zinc</keyword>
<evidence type="ECO:0000256" key="6">
    <source>
        <dbReference type="ARBA" id="ARBA00022833"/>
    </source>
</evidence>
<feature type="binding site" evidence="8">
    <location>
        <position position="229"/>
    </location>
    <ligand>
        <name>Zn(2+)</name>
        <dbReference type="ChEBI" id="CHEBI:29105"/>
        <label>3</label>
    </ligand>
</feature>
<keyword evidence="2 8" id="KW-0540">Nuclease</keyword>
<protein>
    <recommendedName>
        <fullName evidence="8">Probable endonuclease 4</fullName>
        <ecNumber evidence="8">3.1.21.2</ecNumber>
    </recommendedName>
    <alternativeName>
        <fullName evidence="8">Endodeoxyribonuclease IV</fullName>
    </alternativeName>
    <alternativeName>
        <fullName evidence="8">Endonuclease IV</fullName>
    </alternativeName>
</protein>
<dbReference type="EC" id="3.1.21.2" evidence="8"/>
<name>A0A220MPA0_9BACL</name>
<evidence type="ECO:0000256" key="7">
    <source>
        <dbReference type="ARBA" id="ARBA00023204"/>
    </source>
</evidence>
<comment type="cofactor">
    <cofactor evidence="8">
        <name>Zn(2+)</name>
        <dbReference type="ChEBI" id="CHEBI:29105"/>
    </cofactor>
    <text evidence="8">Binds 3 Zn(2+) ions.</text>
</comment>
<dbReference type="FunFam" id="3.20.20.150:FF:000001">
    <property type="entry name" value="Probable endonuclease 4"/>
    <property type="match status" value="1"/>
</dbReference>
<feature type="binding site" evidence="8">
    <location>
        <position position="179"/>
    </location>
    <ligand>
        <name>Zn(2+)</name>
        <dbReference type="ChEBI" id="CHEBI:29105"/>
        <label>2</label>
    </ligand>
</feature>
<keyword evidence="5 8" id="KW-0378">Hydrolase</keyword>
<dbReference type="GO" id="GO:0008081">
    <property type="term" value="F:phosphoric diester hydrolase activity"/>
    <property type="evidence" value="ECO:0007669"/>
    <property type="project" value="TreeGrafter"/>
</dbReference>
<dbReference type="Gene3D" id="3.20.20.150">
    <property type="entry name" value="Divalent-metal-dependent TIM barrel enzymes"/>
    <property type="match status" value="1"/>
</dbReference>
<reference evidence="10 11" key="1">
    <citation type="submission" date="2016-11" db="EMBL/GenBank/DDBJ databases">
        <authorList>
            <person name="Jaros S."/>
            <person name="Januszkiewicz K."/>
            <person name="Wedrychowicz H."/>
        </authorList>
    </citation>
    <scope>NUCLEOTIDE SEQUENCE [LARGE SCALE GENOMIC DNA]</scope>
    <source>
        <strain evidence="10 11">NF2</strain>
    </source>
</reference>
<dbReference type="PROSITE" id="PS51432">
    <property type="entry name" value="AP_NUCLEASE_F2_4"/>
    <property type="match status" value="1"/>
</dbReference>
<dbReference type="Pfam" id="PF01261">
    <property type="entry name" value="AP_endonuc_2"/>
    <property type="match status" value="1"/>
</dbReference>
<feature type="binding site" evidence="8">
    <location>
        <position position="108"/>
    </location>
    <ligand>
        <name>Zn(2+)</name>
        <dbReference type="ChEBI" id="CHEBI:29105"/>
        <label>1</label>
    </ligand>
</feature>
<evidence type="ECO:0000259" key="9">
    <source>
        <dbReference type="Pfam" id="PF01261"/>
    </source>
</evidence>
<dbReference type="AlphaFoldDB" id="A0A220MPA0"/>
<comment type="similarity">
    <text evidence="1 8">Belongs to the AP endonuclease 2 family.</text>
</comment>
<dbReference type="KEGG" id="bfm:BP422_27115"/>
<evidence type="ECO:0000313" key="10">
    <source>
        <dbReference type="EMBL" id="ASJ56868.1"/>
    </source>
</evidence>
<dbReference type="InterPro" id="IPR036237">
    <property type="entry name" value="Xyl_isomerase-like_sf"/>
</dbReference>
<dbReference type="PROSITE" id="PS00729">
    <property type="entry name" value="AP_NUCLEASE_F2_1"/>
    <property type="match status" value="1"/>
</dbReference>
<dbReference type="RefSeq" id="WP_088910347.1">
    <property type="nucleotide sequence ID" value="NZ_CP018145.1"/>
</dbReference>
<dbReference type="InterPro" id="IPR013022">
    <property type="entry name" value="Xyl_isomerase-like_TIM-brl"/>
</dbReference>
<keyword evidence="3 8" id="KW-0479">Metal-binding</keyword>
<keyword evidence="4 8" id="KW-0227">DNA damage</keyword>
<dbReference type="NCBIfam" id="TIGR00587">
    <property type="entry name" value="nfo"/>
    <property type="match status" value="1"/>
</dbReference>
<evidence type="ECO:0000256" key="3">
    <source>
        <dbReference type="ARBA" id="ARBA00022723"/>
    </source>
</evidence>
<organism evidence="10 11">
    <name type="scientific">Brevibacillus formosus</name>
    <dbReference type="NCBI Taxonomy" id="54913"/>
    <lineage>
        <taxon>Bacteria</taxon>
        <taxon>Bacillati</taxon>
        <taxon>Bacillota</taxon>
        <taxon>Bacilli</taxon>
        <taxon>Bacillales</taxon>
        <taxon>Paenibacillaceae</taxon>
        <taxon>Brevibacillus</taxon>
    </lineage>
</organism>
<feature type="binding site" evidence="8">
    <location>
        <position position="259"/>
    </location>
    <ligand>
        <name>Zn(2+)</name>
        <dbReference type="ChEBI" id="CHEBI:29105"/>
        <label>2</label>
    </ligand>
</feature>
<dbReference type="InterPro" id="IPR001719">
    <property type="entry name" value="AP_endonuc_2"/>
</dbReference>
<dbReference type="SUPFAM" id="SSF51658">
    <property type="entry name" value="Xylose isomerase-like"/>
    <property type="match status" value="1"/>
</dbReference>
<dbReference type="InterPro" id="IPR018246">
    <property type="entry name" value="AP_endonuc_F2_Zn_BS"/>
</dbReference>
<dbReference type="PANTHER" id="PTHR21445">
    <property type="entry name" value="ENDONUCLEASE IV ENDODEOXYRIBONUCLEASE IV"/>
    <property type="match status" value="1"/>
</dbReference>
<evidence type="ECO:0000313" key="11">
    <source>
        <dbReference type="Proteomes" id="UP000197781"/>
    </source>
</evidence>
<feature type="domain" description="Xylose isomerase-like TIM barrel" evidence="9">
    <location>
        <begin position="20"/>
        <end position="282"/>
    </location>
</feature>
<evidence type="ECO:0000256" key="4">
    <source>
        <dbReference type="ARBA" id="ARBA00022763"/>
    </source>
</evidence>
<proteinExistence type="inferred from homology"/>
<feature type="binding site" evidence="8">
    <location>
        <position position="68"/>
    </location>
    <ligand>
        <name>Zn(2+)</name>
        <dbReference type="ChEBI" id="CHEBI:29105"/>
        <label>1</label>
    </ligand>
</feature>
<dbReference type="CDD" id="cd00019">
    <property type="entry name" value="AP2Ec"/>
    <property type="match status" value="1"/>
</dbReference>
<evidence type="ECO:0000256" key="1">
    <source>
        <dbReference type="ARBA" id="ARBA00005340"/>
    </source>
</evidence>
<dbReference type="GO" id="GO:0006284">
    <property type="term" value="P:base-excision repair"/>
    <property type="evidence" value="ECO:0007669"/>
    <property type="project" value="TreeGrafter"/>
</dbReference>
<dbReference type="GO" id="GO:0003906">
    <property type="term" value="F:DNA-(apurinic or apyrimidinic site) endonuclease activity"/>
    <property type="evidence" value="ECO:0007669"/>
    <property type="project" value="TreeGrafter"/>
</dbReference>
<dbReference type="SMART" id="SM00518">
    <property type="entry name" value="AP2Ec"/>
    <property type="match status" value="1"/>
</dbReference>
<dbReference type="EMBL" id="CP018145">
    <property type="protein sequence ID" value="ASJ56868.1"/>
    <property type="molecule type" value="Genomic_DNA"/>
</dbReference>
<dbReference type="GO" id="GO:0003677">
    <property type="term" value="F:DNA binding"/>
    <property type="evidence" value="ECO:0007669"/>
    <property type="project" value="InterPro"/>
</dbReference>
<evidence type="ECO:0000256" key="2">
    <source>
        <dbReference type="ARBA" id="ARBA00022722"/>
    </source>
</evidence>
<dbReference type="GO" id="GO:0008833">
    <property type="term" value="F:deoxyribonuclease IV (phage-T4-induced) activity"/>
    <property type="evidence" value="ECO:0007669"/>
    <property type="project" value="UniProtKB-UniRule"/>
</dbReference>
<feature type="binding site" evidence="8">
    <location>
        <position position="214"/>
    </location>
    <ligand>
        <name>Zn(2+)</name>
        <dbReference type="ChEBI" id="CHEBI:29105"/>
        <label>2</label>
    </ligand>
</feature>
<dbReference type="HAMAP" id="MF_00152">
    <property type="entry name" value="Nfo"/>
    <property type="match status" value="1"/>
</dbReference>
<feature type="binding site" evidence="8">
    <location>
        <position position="145"/>
    </location>
    <ligand>
        <name>Zn(2+)</name>
        <dbReference type="ChEBI" id="CHEBI:29105"/>
        <label>1</label>
    </ligand>
</feature>
<dbReference type="Proteomes" id="UP000197781">
    <property type="component" value="Chromosome"/>
</dbReference>
<comment type="function">
    <text evidence="8">Endonuclease IV plays a role in DNA repair. It cleaves phosphodiester bonds at apurinic or apyrimidinic (AP) sites, generating a 3'-hydroxyl group and a 5'-terminal sugar phosphate.</text>
</comment>
<dbReference type="PANTHER" id="PTHR21445:SF0">
    <property type="entry name" value="APURINIC-APYRIMIDINIC ENDONUCLEASE"/>
    <property type="match status" value="1"/>
</dbReference>
<dbReference type="PROSITE" id="PS00731">
    <property type="entry name" value="AP_NUCLEASE_F2_3"/>
    <property type="match status" value="1"/>
</dbReference>
<feature type="binding site" evidence="8">
    <location>
        <position position="227"/>
    </location>
    <ligand>
        <name>Zn(2+)</name>
        <dbReference type="ChEBI" id="CHEBI:29105"/>
        <label>3</label>
    </ligand>
</feature>